<dbReference type="AlphaFoldDB" id="A0AAN4Z5L6"/>
<keyword evidence="3" id="KW-0418">Kinase</keyword>
<dbReference type="GO" id="GO:0005737">
    <property type="term" value="C:cytoplasm"/>
    <property type="evidence" value="ECO:0007669"/>
    <property type="project" value="TreeGrafter"/>
</dbReference>
<dbReference type="SMART" id="SM00220">
    <property type="entry name" value="S_TKc"/>
    <property type="match status" value="1"/>
</dbReference>
<dbReference type="PANTHER" id="PTHR11042">
    <property type="entry name" value="EUKARYOTIC TRANSLATION INITIATION FACTOR 2-ALPHA KINASE EIF2-ALPHA KINASE -RELATED"/>
    <property type="match status" value="1"/>
</dbReference>
<keyword evidence="7" id="KW-1185">Reference proteome</keyword>
<keyword evidence="1" id="KW-0808">Transferase</keyword>
<name>A0AAN4Z5L6_9BILA</name>
<comment type="caution">
    <text evidence="6">The sequence shown here is derived from an EMBL/GenBank/DDBJ whole genome shotgun (WGS) entry which is preliminary data.</text>
</comment>
<dbReference type="Pfam" id="PF00069">
    <property type="entry name" value="Pkinase"/>
    <property type="match status" value="1"/>
</dbReference>
<keyword evidence="4" id="KW-0067">ATP-binding</keyword>
<evidence type="ECO:0000313" key="6">
    <source>
        <dbReference type="EMBL" id="GMR31110.1"/>
    </source>
</evidence>
<organism evidence="6 7">
    <name type="scientific">Pristionchus mayeri</name>
    <dbReference type="NCBI Taxonomy" id="1317129"/>
    <lineage>
        <taxon>Eukaryota</taxon>
        <taxon>Metazoa</taxon>
        <taxon>Ecdysozoa</taxon>
        <taxon>Nematoda</taxon>
        <taxon>Chromadorea</taxon>
        <taxon>Rhabditida</taxon>
        <taxon>Rhabditina</taxon>
        <taxon>Diplogasteromorpha</taxon>
        <taxon>Diplogasteroidea</taxon>
        <taxon>Neodiplogasteridae</taxon>
        <taxon>Pristionchus</taxon>
    </lineage>
</organism>
<dbReference type="InterPro" id="IPR011009">
    <property type="entry name" value="Kinase-like_dom_sf"/>
</dbReference>
<evidence type="ECO:0000256" key="1">
    <source>
        <dbReference type="ARBA" id="ARBA00022679"/>
    </source>
</evidence>
<accession>A0AAN4Z5L6</accession>
<proteinExistence type="predicted"/>
<protein>
    <recommendedName>
        <fullName evidence="5">Protein kinase domain-containing protein</fullName>
    </recommendedName>
</protein>
<dbReference type="Gene3D" id="1.10.510.10">
    <property type="entry name" value="Transferase(Phosphotransferase) domain 1"/>
    <property type="match status" value="1"/>
</dbReference>
<dbReference type="Proteomes" id="UP001328107">
    <property type="component" value="Unassembled WGS sequence"/>
</dbReference>
<evidence type="ECO:0000256" key="2">
    <source>
        <dbReference type="ARBA" id="ARBA00022741"/>
    </source>
</evidence>
<gene>
    <name evidence="6" type="ORF">PMAYCL1PPCAC_01305</name>
</gene>
<dbReference type="GO" id="GO:0005634">
    <property type="term" value="C:nucleus"/>
    <property type="evidence" value="ECO:0007669"/>
    <property type="project" value="TreeGrafter"/>
</dbReference>
<evidence type="ECO:0000313" key="7">
    <source>
        <dbReference type="Proteomes" id="UP001328107"/>
    </source>
</evidence>
<keyword evidence="2" id="KW-0547">Nucleotide-binding</keyword>
<sequence>NIFSIDTLSLALREIRALARLEHPGILQCNCTWIEKPANGWQVIFILEYQLSLYSFSPNRNTNYGDDTVFIYTEMSLCEYSLSWWLEYNRTTVSRNFQLMKKWLEQIVTALGFMHDHDIIHRNLKIYSPNFQPSNILFTHDGELKLSGFGVVADRVVNNGEEVATIQLLPKQTQMYMAPEQKEDGYTSKVDVFTLGLLLIELAVVFDADEA</sequence>
<dbReference type="GO" id="GO:0005524">
    <property type="term" value="F:ATP binding"/>
    <property type="evidence" value="ECO:0007669"/>
    <property type="project" value="UniProtKB-KW"/>
</dbReference>
<feature type="non-terminal residue" evidence="6">
    <location>
        <position position="1"/>
    </location>
</feature>
<evidence type="ECO:0000256" key="4">
    <source>
        <dbReference type="ARBA" id="ARBA00022840"/>
    </source>
</evidence>
<dbReference type="InterPro" id="IPR000719">
    <property type="entry name" value="Prot_kinase_dom"/>
</dbReference>
<feature type="domain" description="Protein kinase" evidence="5">
    <location>
        <begin position="1"/>
        <end position="211"/>
    </location>
</feature>
<feature type="non-terminal residue" evidence="6">
    <location>
        <position position="211"/>
    </location>
</feature>
<reference evidence="7" key="1">
    <citation type="submission" date="2022-10" db="EMBL/GenBank/DDBJ databases">
        <title>Genome assembly of Pristionchus species.</title>
        <authorList>
            <person name="Yoshida K."/>
            <person name="Sommer R.J."/>
        </authorList>
    </citation>
    <scope>NUCLEOTIDE SEQUENCE [LARGE SCALE GENOMIC DNA]</scope>
    <source>
        <strain evidence="7">RS5460</strain>
    </source>
</reference>
<dbReference type="InterPro" id="IPR050339">
    <property type="entry name" value="CC_SR_Kinase"/>
</dbReference>
<dbReference type="PROSITE" id="PS50011">
    <property type="entry name" value="PROTEIN_KINASE_DOM"/>
    <property type="match status" value="1"/>
</dbReference>
<evidence type="ECO:0000256" key="3">
    <source>
        <dbReference type="ARBA" id="ARBA00022777"/>
    </source>
</evidence>
<dbReference type="GO" id="GO:0004694">
    <property type="term" value="F:eukaryotic translation initiation factor 2alpha kinase activity"/>
    <property type="evidence" value="ECO:0007669"/>
    <property type="project" value="TreeGrafter"/>
</dbReference>
<evidence type="ECO:0000259" key="5">
    <source>
        <dbReference type="PROSITE" id="PS50011"/>
    </source>
</evidence>
<dbReference type="SUPFAM" id="SSF56112">
    <property type="entry name" value="Protein kinase-like (PK-like)"/>
    <property type="match status" value="1"/>
</dbReference>
<dbReference type="PANTHER" id="PTHR11042:SF91">
    <property type="entry name" value="EUKARYOTIC TRANSLATION INITIATION FACTOR 2-ALPHA KINASE"/>
    <property type="match status" value="1"/>
</dbReference>
<dbReference type="EMBL" id="BTRK01000001">
    <property type="protein sequence ID" value="GMR31110.1"/>
    <property type="molecule type" value="Genomic_DNA"/>
</dbReference>
<dbReference type="Gene3D" id="3.30.200.20">
    <property type="entry name" value="Phosphorylase Kinase, domain 1"/>
    <property type="match status" value="1"/>
</dbReference>